<dbReference type="GO" id="GO:0005615">
    <property type="term" value="C:extracellular space"/>
    <property type="evidence" value="ECO:0007669"/>
    <property type="project" value="TreeGrafter"/>
</dbReference>
<keyword evidence="13" id="KW-1185">Reference proteome</keyword>
<feature type="signal peptide" evidence="10">
    <location>
        <begin position="1"/>
        <end position="19"/>
    </location>
</feature>
<dbReference type="InterPro" id="IPR001611">
    <property type="entry name" value="Leu-rich_rpt"/>
</dbReference>
<dbReference type="GO" id="GO:0016525">
    <property type="term" value="P:negative regulation of angiogenesis"/>
    <property type="evidence" value="ECO:0007669"/>
    <property type="project" value="Ensembl"/>
</dbReference>
<keyword evidence="7" id="KW-0677">Repeat</keyword>
<keyword evidence="5" id="KW-0433">Leucine-rich repeat</keyword>
<dbReference type="PANTHER" id="PTHR46269">
    <property type="entry name" value="EPIPHYCAN-RELATED"/>
    <property type="match status" value="1"/>
</dbReference>
<evidence type="ECO:0000256" key="9">
    <source>
        <dbReference type="ARBA" id="ARBA00023180"/>
    </source>
</evidence>
<feature type="chain" id="PRO_5034658689" evidence="10">
    <location>
        <begin position="20"/>
        <end position="267"/>
    </location>
</feature>
<dbReference type="GO" id="GO:0001525">
    <property type="term" value="P:angiogenesis"/>
    <property type="evidence" value="ECO:0007669"/>
    <property type="project" value="Ensembl"/>
</dbReference>
<comment type="similarity">
    <text evidence="2">Belongs to the small leucine-rich proteoglycan (SLRP) family. SLRP class III subfamily.</text>
</comment>
<dbReference type="Gene3D" id="3.80.10.10">
    <property type="entry name" value="Ribonuclease Inhibitor"/>
    <property type="match status" value="1"/>
</dbReference>
<dbReference type="GO" id="GO:0060348">
    <property type="term" value="P:bone development"/>
    <property type="evidence" value="ECO:0007669"/>
    <property type="project" value="TreeGrafter"/>
</dbReference>
<keyword evidence="9" id="KW-0325">Glycoprotein</keyword>
<dbReference type="OMA" id="EEHKYTR"/>
<reference evidence="12" key="1">
    <citation type="submission" date="2025-08" db="UniProtKB">
        <authorList>
            <consortium name="Ensembl"/>
        </authorList>
    </citation>
    <scope>IDENTIFICATION</scope>
</reference>
<keyword evidence="8" id="KW-1015">Disulfide bond</keyword>
<dbReference type="PANTHER" id="PTHR46269:SF4">
    <property type="entry name" value="OPTICIN"/>
    <property type="match status" value="1"/>
</dbReference>
<dbReference type="PROSITE" id="PS51450">
    <property type="entry name" value="LRR"/>
    <property type="match status" value="2"/>
</dbReference>
<dbReference type="SUPFAM" id="SSF52058">
    <property type="entry name" value="L domain-like"/>
    <property type="match status" value="1"/>
</dbReference>
<dbReference type="InterPro" id="IPR003591">
    <property type="entry name" value="Leu-rich_rpt_typical-subtyp"/>
</dbReference>
<protein>
    <submittedName>
        <fullName evidence="12">Opticin</fullName>
    </submittedName>
</protein>
<dbReference type="Ensembl" id="ENSJJAT00000020516.1">
    <property type="protein sequence ID" value="ENSJJAP00000014022.1"/>
    <property type="gene ID" value="ENSJJAG00000016594.1"/>
</dbReference>
<sequence>MRLLALLSLLALVLQGAGAAYLPKERGGEEQSPGEGDAYAILHVGNYMLSLDDYSELIDLSTYEEPADHGDQLSEVKVNSLALRTSASPIQSTTALRTSSSNPTVPTPTVTSQLDLPTCLVCVCLGSSVYCDDADLEHIPPLPRMTTYLYARFNHISHIRATDFKGMTKLKRIDLSGNSISSIDKDAFHLLPALRDLILPENQLATLPMLPHSVEFLDVRQNRLQSSGIQPEAFGALEKLQFLYLADNLLESIPGPLPLSLRSLHLQ</sequence>
<evidence type="ECO:0000256" key="7">
    <source>
        <dbReference type="ARBA" id="ARBA00022737"/>
    </source>
</evidence>
<dbReference type="InterPro" id="IPR043547">
    <property type="entry name" value="Mimecan/Epiphycan/Opticin"/>
</dbReference>
<feature type="domain" description="LRRNT" evidence="11">
    <location>
        <begin position="118"/>
        <end position="148"/>
    </location>
</feature>
<evidence type="ECO:0000313" key="13">
    <source>
        <dbReference type="Proteomes" id="UP000694385"/>
    </source>
</evidence>
<reference evidence="12" key="2">
    <citation type="submission" date="2025-09" db="UniProtKB">
        <authorList>
            <consortium name="Ensembl"/>
        </authorList>
    </citation>
    <scope>IDENTIFICATION</scope>
</reference>
<dbReference type="InterPro" id="IPR000372">
    <property type="entry name" value="LRRNT"/>
</dbReference>
<evidence type="ECO:0000256" key="2">
    <source>
        <dbReference type="ARBA" id="ARBA00006912"/>
    </source>
</evidence>
<evidence type="ECO:0000256" key="6">
    <source>
        <dbReference type="ARBA" id="ARBA00022729"/>
    </source>
</evidence>
<dbReference type="Pfam" id="PF13855">
    <property type="entry name" value="LRR_8"/>
    <property type="match status" value="1"/>
</dbReference>
<keyword evidence="4" id="KW-0272">Extracellular matrix</keyword>
<evidence type="ECO:0000256" key="4">
    <source>
        <dbReference type="ARBA" id="ARBA00022530"/>
    </source>
</evidence>
<comment type="subcellular location">
    <subcellularLocation>
        <location evidence="1">Secreted</location>
        <location evidence="1">Extracellular space</location>
        <location evidence="1">Extracellular matrix</location>
    </subcellularLocation>
</comment>
<dbReference type="GO" id="GO:0030199">
    <property type="term" value="P:collagen fibril organization"/>
    <property type="evidence" value="ECO:0007669"/>
    <property type="project" value="Ensembl"/>
</dbReference>
<dbReference type="InterPro" id="IPR032675">
    <property type="entry name" value="LRR_dom_sf"/>
</dbReference>
<dbReference type="GO" id="GO:0061975">
    <property type="term" value="P:articular cartilage development"/>
    <property type="evidence" value="ECO:0007669"/>
    <property type="project" value="TreeGrafter"/>
</dbReference>
<accession>A0A8C5KTQ2</accession>
<evidence type="ECO:0000313" key="12">
    <source>
        <dbReference type="Ensembl" id="ENSJJAP00000014022.1"/>
    </source>
</evidence>
<dbReference type="AlphaFoldDB" id="A0A8C5KTQ2"/>
<dbReference type="Proteomes" id="UP000694385">
    <property type="component" value="Unassembled WGS sequence"/>
</dbReference>
<evidence type="ECO:0000259" key="11">
    <source>
        <dbReference type="SMART" id="SM00013"/>
    </source>
</evidence>
<dbReference type="SMART" id="SM00013">
    <property type="entry name" value="LRRNT"/>
    <property type="match status" value="1"/>
</dbReference>
<dbReference type="GeneTree" id="ENSGT00940000154248"/>
<dbReference type="GO" id="GO:0031012">
    <property type="term" value="C:extracellular matrix"/>
    <property type="evidence" value="ECO:0007669"/>
    <property type="project" value="Ensembl"/>
</dbReference>
<keyword evidence="3" id="KW-0964">Secreted</keyword>
<evidence type="ECO:0000256" key="3">
    <source>
        <dbReference type="ARBA" id="ARBA00022525"/>
    </source>
</evidence>
<organism evidence="12 13">
    <name type="scientific">Jaculus jaculus</name>
    <name type="common">Lesser Egyptian jerboa</name>
    <dbReference type="NCBI Taxonomy" id="51337"/>
    <lineage>
        <taxon>Eukaryota</taxon>
        <taxon>Metazoa</taxon>
        <taxon>Chordata</taxon>
        <taxon>Craniata</taxon>
        <taxon>Vertebrata</taxon>
        <taxon>Euteleostomi</taxon>
        <taxon>Mammalia</taxon>
        <taxon>Eutheria</taxon>
        <taxon>Euarchontoglires</taxon>
        <taxon>Glires</taxon>
        <taxon>Rodentia</taxon>
        <taxon>Myomorpha</taxon>
        <taxon>Dipodoidea</taxon>
        <taxon>Dipodidae</taxon>
        <taxon>Dipodinae</taxon>
        <taxon>Jaculus</taxon>
    </lineage>
</organism>
<evidence type="ECO:0000256" key="8">
    <source>
        <dbReference type="ARBA" id="ARBA00023157"/>
    </source>
</evidence>
<evidence type="ECO:0000256" key="1">
    <source>
        <dbReference type="ARBA" id="ARBA00004498"/>
    </source>
</evidence>
<dbReference type="SMART" id="SM00369">
    <property type="entry name" value="LRR_TYP"/>
    <property type="match status" value="4"/>
</dbReference>
<proteinExistence type="inferred from homology"/>
<name>A0A8C5KTQ2_JACJA</name>
<keyword evidence="6 10" id="KW-0732">Signal</keyword>
<evidence type="ECO:0000256" key="5">
    <source>
        <dbReference type="ARBA" id="ARBA00022614"/>
    </source>
</evidence>
<evidence type="ECO:0000256" key="10">
    <source>
        <dbReference type="SAM" id="SignalP"/>
    </source>
</evidence>